<dbReference type="Gene3D" id="3.40.50.12500">
    <property type="match status" value="1"/>
</dbReference>
<dbReference type="Proteomes" id="UP000295674">
    <property type="component" value="Unassembled WGS sequence"/>
</dbReference>
<dbReference type="RefSeq" id="WP_132679863.1">
    <property type="nucleotide sequence ID" value="NZ_SMKS01000116.1"/>
</dbReference>
<evidence type="ECO:0000313" key="1">
    <source>
        <dbReference type="EMBL" id="TDC98851.1"/>
    </source>
</evidence>
<reference evidence="1 2" key="1">
    <citation type="submission" date="2019-03" db="EMBL/GenBank/DDBJ databases">
        <title>Draft genome sequences of novel Actinobacteria.</title>
        <authorList>
            <person name="Sahin N."/>
            <person name="Ay H."/>
            <person name="Saygin H."/>
        </authorList>
    </citation>
    <scope>NUCLEOTIDE SEQUENCE [LARGE SCALE GENOMIC DNA]</scope>
    <source>
        <strain evidence="1 2">16K309</strain>
    </source>
</reference>
<dbReference type="Pfam" id="PF17645">
    <property type="entry name" value="Amdase"/>
    <property type="match status" value="1"/>
</dbReference>
<keyword evidence="2" id="KW-1185">Reference proteome</keyword>
<organism evidence="1 2">
    <name type="scientific">Saccharopolyspora terrae</name>
    <dbReference type="NCBI Taxonomy" id="2530384"/>
    <lineage>
        <taxon>Bacteria</taxon>
        <taxon>Bacillati</taxon>
        <taxon>Actinomycetota</taxon>
        <taxon>Actinomycetes</taxon>
        <taxon>Pseudonocardiales</taxon>
        <taxon>Pseudonocardiaceae</taxon>
        <taxon>Saccharopolyspora</taxon>
    </lineage>
</organism>
<dbReference type="PANTHER" id="PTHR40267:SF1">
    <property type="entry name" value="BLR3294 PROTEIN"/>
    <property type="match status" value="1"/>
</dbReference>
<accession>A0A4R4V2D6</accession>
<dbReference type="InterPro" id="IPR053714">
    <property type="entry name" value="Iso_Racemase_Enz_sf"/>
</dbReference>
<dbReference type="EMBL" id="SMKS01000116">
    <property type="protein sequence ID" value="TDC98851.1"/>
    <property type="molecule type" value="Genomic_DNA"/>
</dbReference>
<evidence type="ECO:0000313" key="2">
    <source>
        <dbReference type="Proteomes" id="UP000295674"/>
    </source>
</evidence>
<dbReference type="AlphaFoldDB" id="A0A4R4V2D6"/>
<dbReference type="PANTHER" id="PTHR40267">
    <property type="entry name" value="BLR3294 PROTEIN"/>
    <property type="match status" value="1"/>
</dbReference>
<name>A0A4R4V2D6_9PSEU</name>
<proteinExistence type="predicted"/>
<gene>
    <name evidence="1" type="ORF">E1181_30470</name>
</gene>
<comment type="caution">
    <text evidence="1">The sequence shown here is derived from an EMBL/GenBank/DDBJ whole genome shotgun (WGS) entry which is preliminary data.</text>
</comment>
<dbReference type="PIRSF" id="PIRSF015736">
    <property type="entry name" value="MI"/>
    <property type="match status" value="1"/>
</dbReference>
<sequence>MPLDDFLGAVSGPVQQRGIGVIAPFDLALDRELWRWSPQEVSLYVTRTAFVPVPVSVEQASLVSDEAAVHAATRDLLVPEPEVVAYACTSGSFVDGAGGQRRLVEVMRDAGAPAAVTTSGALVRALEVLGVGSVSIATPYVVSITDRLCSFLGEHGVEVVSSVGLGLDGQIWKTSYRDVVDIVRAADRPEAEAMFISCTNLPTYDLIGPLEQELGKPVLTANQVTIWAALREMGLSAVGAEQRLMQAVDAPAA</sequence>
<dbReference type="OrthoDB" id="4537983at2"/>
<dbReference type="InterPro" id="IPR026286">
    <property type="entry name" value="MaiA/AMDase"/>
</dbReference>
<protein>
    <submittedName>
        <fullName evidence="1">Asp/Glu racemase</fullName>
    </submittedName>
</protein>